<dbReference type="AlphaFoldDB" id="A0A1H1NRQ4"/>
<keyword evidence="3" id="KW-1185">Reference proteome</keyword>
<evidence type="ECO:0000256" key="1">
    <source>
        <dbReference type="SAM" id="Phobius"/>
    </source>
</evidence>
<proteinExistence type="predicted"/>
<name>A0A1H1NRQ4_9MICO</name>
<evidence type="ECO:0000313" key="3">
    <source>
        <dbReference type="Proteomes" id="UP000199649"/>
    </source>
</evidence>
<keyword evidence="1" id="KW-0472">Membrane</keyword>
<sequence length="340" mass="35617">MRRARLGLTAAPSPIGAGVPNPAAGMPAGPFAPPPGMLPAVAETMPQRFAPAGWSAYGGRTYGGTPYGQPASPYPAPVGPYPVAPASYPYGVGPYPYSVAPAPFPQPMPYGAGPYPAALMLPPRIVWTRRQRSAALLSSWLGQTVMAVATHLLTAFLLVVGFAALLHASGDTADFEADSFTSVIARWTMPDRVWPTLIVGLLIGGGLLVCGWLLHALWAKSAGLAKPHRSAWLAWLCTTASTGLLGIALWPPAIVFAFTASLMSTSASLTTGSMWSTLFWLLGIAAVLTGGVGFLFGWLFLSQARPRIDIAAILAAEEAAARAADEAELTRVRLRGEPSR</sequence>
<evidence type="ECO:0000313" key="2">
    <source>
        <dbReference type="EMBL" id="SDS01445.1"/>
    </source>
</evidence>
<dbReference type="Proteomes" id="UP000199649">
    <property type="component" value="Chromosome I"/>
</dbReference>
<keyword evidence="1" id="KW-0812">Transmembrane</keyword>
<feature type="transmembrane region" description="Helical" evidence="1">
    <location>
        <begin position="140"/>
        <end position="166"/>
    </location>
</feature>
<organism evidence="2 3">
    <name type="scientific">Agrococcus carbonis</name>
    <dbReference type="NCBI Taxonomy" id="684552"/>
    <lineage>
        <taxon>Bacteria</taxon>
        <taxon>Bacillati</taxon>
        <taxon>Actinomycetota</taxon>
        <taxon>Actinomycetes</taxon>
        <taxon>Micrococcales</taxon>
        <taxon>Microbacteriaceae</taxon>
        <taxon>Agrococcus</taxon>
    </lineage>
</organism>
<reference evidence="3" key="1">
    <citation type="submission" date="2016-10" db="EMBL/GenBank/DDBJ databases">
        <authorList>
            <person name="Varghese N."/>
            <person name="Submissions S."/>
        </authorList>
    </citation>
    <scope>NUCLEOTIDE SEQUENCE [LARGE SCALE GENOMIC DNA]</scope>
    <source>
        <strain evidence="3">DSM 22965</strain>
    </source>
</reference>
<dbReference type="EMBL" id="LT629734">
    <property type="protein sequence ID" value="SDS01445.1"/>
    <property type="molecule type" value="Genomic_DNA"/>
</dbReference>
<feature type="transmembrane region" description="Helical" evidence="1">
    <location>
        <begin position="231"/>
        <end position="258"/>
    </location>
</feature>
<accession>A0A1H1NRQ4</accession>
<feature type="transmembrane region" description="Helical" evidence="1">
    <location>
        <begin position="278"/>
        <end position="301"/>
    </location>
</feature>
<keyword evidence="1" id="KW-1133">Transmembrane helix</keyword>
<protein>
    <submittedName>
        <fullName evidence="2">Uncharacterized protein</fullName>
    </submittedName>
</protein>
<gene>
    <name evidence="2" type="ORF">SAMN04489719_1340</name>
</gene>
<dbReference type="STRING" id="684552.SAMN04489719_1340"/>
<feature type="transmembrane region" description="Helical" evidence="1">
    <location>
        <begin position="197"/>
        <end position="219"/>
    </location>
</feature>